<evidence type="ECO:0000256" key="1">
    <source>
        <dbReference type="SAM" id="Phobius"/>
    </source>
</evidence>
<dbReference type="OrthoDB" id="2563633at2759"/>
<feature type="transmembrane region" description="Helical" evidence="1">
    <location>
        <begin position="99"/>
        <end position="120"/>
    </location>
</feature>
<proteinExistence type="predicted"/>
<dbReference type="AlphaFoldDB" id="A0A6A5ZPD4"/>
<sequence>MPVNLPHPNKVHGITIDPQAPGTNFRIALAVESALNIGFAAYILIDPTTALKFLAADTSLINPLAKSVISLMGISTFIITVPMLISIQNTRRGIESRVPTYYLLGAGELLFIALFTYLGIKGEKETGISSKALVSATGNLLPPLAWRVFVLGFKPLWVGRYVDGEKKA</sequence>
<gene>
    <name evidence="2" type="ORF">BDV96DRAFT_279089</name>
</gene>
<keyword evidence="1" id="KW-1133">Transmembrane helix</keyword>
<keyword evidence="1" id="KW-0812">Transmembrane</keyword>
<feature type="transmembrane region" description="Helical" evidence="1">
    <location>
        <begin position="65"/>
        <end position="87"/>
    </location>
</feature>
<name>A0A6A5ZPD4_9PLEO</name>
<dbReference type="EMBL" id="ML977313">
    <property type="protein sequence ID" value="KAF2120864.1"/>
    <property type="molecule type" value="Genomic_DNA"/>
</dbReference>
<evidence type="ECO:0000313" key="3">
    <source>
        <dbReference type="Proteomes" id="UP000799770"/>
    </source>
</evidence>
<dbReference type="Proteomes" id="UP000799770">
    <property type="component" value="Unassembled WGS sequence"/>
</dbReference>
<reference evidence="2" key="1">
    <citation type="journal article" date="2020" name="Stud. Mycol.">
        <title>101 Dothideomycetes genomes: a test case for predicting lifestyles and emergence of pathogens.</title>
        <authorList>
            <person name="Haridas S."/>
            <person name="Albert R."/>
            <person name="Binder M."/>
            <person name="Bloem J."/>
            <person name="Labutti K."/>
            <person name="Salamov A."/>
            <person name="Andreopoulos B."/>
            <person name="Baker S."/>
            <person name="Barry K."/>
            <person name="Bills G."/>
            <person name="Bluhm B."/>
            <person name="Cannon C."/>
            <person name="Castanera R."/>
            <person name="Culley D."/>
            <person name="Daum C."/>
            <person name="Ezra D."/>
            <person name="Gonzalez J."/>
            <person name="Henrissat B."/>
            <person name="Kuo A."/>
            <person name="Liang C."/>
            <person name="Lipzen A."/>
            <person name="Lutzoni F."/>
            <person name="Magnuson J."/>
            <person name="Mondo S."/>
            <person name="Nolan M."/>
            <person name="Ohm R."/>
            <person name="Pangilinan J."/>
            <person name="Park H.-J."/>
            <person name="Ramirez L."/>
            <person name="Alfaro M."/>
            <person name="Sun H."/>
            <person name="Tritt A."/>
            <person name="Yoshinaga Y."/>
            <person name="Zwiers L.-H."/>
            <person name="Turgeon B."/>
            <person name="Goodwin S."/>
            <person name="Spatafora J."/>
            <person name="Crous P."/>
            <person name="Grigoriev I."/>
        </authorList>
    </citation>
    <scope>NUCLEOTIDE SEQUENCE</scope>
    <source>
        <strain evidence="2">CBS 627.86</strain>
    </source>
</reference>
<keyword evidence="3" id="KW-1185">Reference proteome</keyword>
<keyword evidence="1" id="KW-0472">Membrane</keyword>
<protein>
    <submittedName>
        <fullName evidence="2">Uncharacterized protein</fullName>
    </submittedName>
</protein>
<organism evidence="2 3">
    <name type="scientific">Lophiotrema nucula</name>
    <dbReference type="NCBI Taxonomy" id="690887"/>
    <lineage>
        <taxon>Eukaryota</taxon>
        <taxon>Fungi</taxon>
        <taxon>Dikarya</taxon>
        <taxon>Ascomycota</taxon>
        <taxon>Pezizomycotina</taxon>
        <taxon>Dothideomycetes</taxon>
        <taxon>Pleosporomycetidae</taxon>
        <taxon>Pleosporales</taxon>
        <taxon>Lophiotremataceae</taxon>
        <taxon>Lophiotrema</taxon>
    </lineage>
</organism>
<evidence type="ECO:0000313" key="2">
    <source>
        <dbReference type="EMBL" id="KAF2120864.1"/>
    </source>
</evidence>
<accession>A0A6A5ZPD4</accession>